<evidence type="ECO:0000256" key="2">
    <source>
        <dbReference type="SAM" id="SignalP"/>
    </source>
</evidence>
<comment type="caution">
    <text evidence="3">The sequence shown here is derived from an EMBL/GenBank/DDBJ whole genome shotgun (WGS) entry which is preliminary data.</text>
</comment>
<evidence type="ECO:0000313" key="4">
    <source>
        <dbReference type="Proteomes" id="UP000007350"/>
    </source>
</evidence>
<reference evidence="3 4" key="1">
    <citation type="journal article" date="2012" name="BMC Genomics">
        <title>Comparative genomic analysis of human infective Trypanosoma cruzi lineages with the bat-restricted subspecies T. cruzi marinkellei.</title>
        <authorList>
            <person name="Franzen O."/>
            <person name="Talavera-Lopez C."/>
            <person name="Ochaya S."/>
            <person name="Butler C.E."/>
            <person name="Messenger L.A."/>
            <person name="Lewis M.D."/>
            <person name="Llewellyn M.S."/>
            <person name="Marinkelle C.J."/>
            <person name="Tyler K.M."/>
            <person name="Miles M.A."/>
            <person name="Andersson B."/>
        </authorList>
    </citation>
    <scope>NUCLEOTIDE SEQUENCE [LARGE SCALE GENOMIC DNA]</scope>
    <source>
        <strain evidence="3 4">B7</strain>
    </source>
</reference>
<feature type="signal peptide" evidence="2">
    <location>
        <begin position="1"/>
        <end position="26"/>
    </location>
</feature>
<sequence>MAMMMTGRVLLVCALCVLWCGAGCLCEEMVTTTSDSEVNNPKIESRSREGDDLTQSKDNKGPTHSEGVENHDAVTLPGKGTCKNGSPDPTKCTQDSEVVIVSPSDPVGQKLHNEVEDRGNPGPSGKDTTRNDQEVQERSQYEGTLLQEKATVKGAKSTMAATHLLSPSPPNGTHETVSSKETSADGDGTVQRDNKLNGNDGSTSRTAQPDSISANTPISDDKDTSSNDGAPLLNTAADTDNEESTIKALNPTDTNMDNSGGGDSSLVASPAVRTNTAATTTTSTQDASKFNTDGVNISIEDVEQNASKTHPDADSGTTETAEDNSKVLTTANNATNKTSNTETTADSDVSTAASLTTSPLVLLIVACAAVAAVVAA</sequence>
<dbReference type="OrthoDB" id="10506450at2759"/>
<feature type="compositionally biased region" description="Basic and acidic residues" evidence="1">
    <location>
        <begin position="43"/>
        <end position="72"/>
    </location>
</feature>
<gene>
    <name evidence="3" type="ORF">MOQ_008982</name>
</gene>
<proteinExistence type="predicted"/>
<evidence type="ECO:0000256" key="1">
    <source>
        <dbReference type="SAM" id="MobiDB-lite"/>
    </source>
</evidence>
<feature type="compositionally biased region" description="Basic and acidic residues" evidence="1">
    <location>
        <begin position="127"/>
        <end position="140"/>
    </location>
</feature>
<dbReference type="Proteomes" id="UP000007350">
    <property type="component" value="Unassembled WGS sequence"/>
</dbReference>
<dbReference type="AlphaFoldDB" id="K2LXB7"/>
<feature type="region of interest" description="Disordered" evidence="1">
    <location>
        <begin position="302"/>
        <end position="350"/>
    </location>
</feature>
<evidence type="ECO:0000313" key="3">
    <source>
        <dbReference type="EMBL" id="EKF27298.1"/>
    </source>
</evidence>
<keyword evidence="4" id="KW-1185">Reference proteome</keyword>
<keyword evidence="2" id="KW-0732">Signal</keyword>
<feature type="region of interest" description="Disordered" evidence="1">
    <location>
        <begin position="35"/>
        <end position="268"/>
    </location>
</feature>
<name>K2LXB7_TRYCR</name>
<feature type="chain" id="PRO_5003860844" evidence="2">
    <location>
        <begin position="27"/>
        <end position="376"/>
    </location>
</feature>
<protein>
    <submittedName>
        <fullName evidence="3">Mucin-associated surface protein (MASP), putative</fullName>
    </submittedName>
</protein>
<accession>K2LXB7</accession>
<feature type="compositionally biased region" description="Low complexity" evidence="1">
    <location>
        <begin position="329"/>
        <end position="344"/>
    </location>
</feature>
<dbReference type="EMBL" id="AHKC01018466">
    <property type="protein sequence ID" value="EKF27298.1"/>
    <property type="molecule type" value="Genomic_DNA"/>
</dbReference>
<feature type="compositionally biased region" description="Polar residues" evidence="1">
    <location>
        <begin position="171"/>
        <end position="181"/>
    </location>
</feature>
<feature type="compositionally biased region" description="Polar residues" evidence="1">
    <location>
        <begin position="196"/>
        <end position="218"/>
    </location>
</feature>
<organism evidence="3 4">
    <name type="scientific">Trypanosoma cruzi marinkellei</name>
    <dbReference type="NCBI Taxonomy" id="85056"/>
    <lineage>
        <taxon>Eukaryota</taxon>
        <taxon>Discoba</taxon>
        <taxon>Euglenozoa</taxon>
        <taxon>Kinetoplastea</taxon>
        <taxon>Metakinetoplastina</taxon>
        <taxon>Trypanosomatida</taxon>
        <taxon>Trypanosomatidae</taxon>
        <taxon>Trypanosoma</taxon>
        <taxon>Schizotrypanum</taxon>
    </lineage>
</organism>